<feature type="non-terminal residue" evidence="3">
    <location>
        <position position="182"/>
    </location>
</feature>
<protein>
    <recommendedName>
        <fullName evidence="2">RNA polymerase sigma-70 region 1.2 domain-containing protein</fullName>
    </recommendedName>
</protein>
<feature type="region of interest" description="Disordered" evidence="1">
    <location>
        <begin position="1"/>
        <end position="46"/>
    </location>
</feature>
<dbReference type="Pfam" id="PF00140">
    <property type="entry name" value="Sigma70_r1_2"/>
    <property type="match status" value="1"/>
</dbReference>
<gene>
    <name evidence="3" type="ORF">METZ01_LOCUS470002</name>
</gene>
<evidence type="ECO:0000256" key="1">
    <source>
        <dbReference type="SAM" id="MobiDB-lite"/>
    </source>
</evidence>
<feature type="domain" description="RNA polymerase sigma-70 region 1.2" evidence="2">
    <location>
        <begin position="93"/>
        <end position="125"/>
    </location>
</feature>
<dbReference type="AlphaFoldDB" id="A0A383BCH8"/>
<dbReference type="InterPro" id="IPR013325">
    <property type="entry name" value="RNA_pol_sigma_r2"/>
</dbReference>
<reference evidence="3" key="1">
    <citation type="submission" date="2018-05" db="EMBL/GenBank/DDBJ databases">
        <authorList>
            <person name="Lanie J.A."/>
            <person name="Ng W.-L."/>
            <person name="Kazmierczak K.M."/>
            <person name="Andrzejewski T.M."/>
            <person name="Davidsen T.M."/>
            <person name="Wayne K.J."/>
            <person name="Tettelin H."/>
            <person name="Glass J.I."/>
            <person name="Rusch D."/>
            <person name="Podicherti R."/>
            <person name="Tsui H.-C.T."/>
            <person name="Winkler M.E."/>
        </authorList>
    </citation>
    <scope>NUCLEOTIDE SEQUENCE</scope>
</reference>
<proteinExistence type="predicted"/>
<organism evidence="3">
    <name type="scientific">marine metagenome</name>
    <dbReference type="NCBI Taxonomy" id="408172"/>
    <lineage>
        <taxon>unclassified sequences</taxon>
        <taxon>metagenomes</taxon>
        <taxon>ecological metagenomes</taxon>
    </lineage>
</organism>
<name>A0A383BCH8_9ZZZZ</name>
<sequence length="182" mass="20735">MIKKKSEDENADFIPEDMGVFSDEKKGNPSDSLGSFNPVDYKENYDDDVTTDDYDATEVVTAAVNQSEDTLNSESQGHVNFDDYIANEDFSNDPVRMYLNEIRAVKLLTLEEERSLGRRLEQGRYINQLRRSVSNCSNCDIKVMCNCPIPSFEIIAEINRRLAKHSRLMKAILLQRGLPSDL</sequence>
<dbReference type="GO" id="GO:0016987">
    <property type="term" value="F:sigma factor activity"/>
    <property type="evidence" value="ECO:0007669"/>
    <property type="project" value="InterPro"/>
</dbReference>
<evidence type="ECO:0000313" key="3">
    <source>
        <dbReference type="EMBL" id="SVE17148.1"/>
    </source>
</evidence>
<dbReference type="InterPro" id="IPR009042">
    <property type="entry name" value="RNA_pol_sigma70_r1_2"/>
</dbReference>
<accession>A0A383BCH8</accession>
<dbReference type="EMBL" id="UINC01198952">
    <property type="protein sequence ID" value="SVE17148.1"/>
    <property type="molecule type" value="Genomic_DNA"/>
</dbReference>
<dbReference type="Gene3D" id="1.20.120.1810">
    <property type="match status" value="1"/>
</dbReference>
<evidence type="ECO:0000259" key="2">
    <source>
        <dbReference type="Pfam" id="PF00140"/>
    </source>
</evidence>
<dbReference type="SUPFAM" id="SSF88946">
    <property type="entry name" value="Sigma2 domain of RNA polymerase sigma factors"/>
    <property type="match status" value="1"/>
</dbReference>
<dbReference type="GO" id="GO:0006352">
    <property type="term" value="P:DNA-templated transcription initiation"/>
    <property type="evidence" value="ECO:0007669"/>
    <property type="project" value="InterPro"/>
</dbReference>
<dbReference type="GO" id="GO:0003677">
    <property type="term" value="F:DNA binding"/>
    <property type="evidence" value="ECO:0007669"/>
    <property type="project" value="InterPro"/>
</dbReference>